<dbReference type="RefSeq" id="WP_191687898.1">
    <property type="nucleotide sequence ID" value="NZ_JACSQY010000001.1"/>
</dbReference>
<dbReference type="EMBL" id="JACSQY010000001">
    <property type="protein sequence ID" value="MBD7906727.1"/>
    <property type="molecule type" value="Genomic_DNA"/>
</dbReference>
<dbReference type="InterPro" id="IPR007138">
    <property type="entry name" value="ABM_dom"/>
</dbReference>
<evidence type="ECO:0000313" key="3">
    <source>
        <dbReference type="Proteomes" id="UP000659496"/>
    </source>
</evidence>
<dbReference type="GO" id="GO:0004497">
    <property type="term" value="F:monooxygenase activity"/>
    <property type="evidence" value="ECO:0007669"/>
    <property type="project" value="UniProtKB-KW"/>
</dbReference>
<accession>A0ABR8PEY9</accession>
<reference evidence="2 3" key="1">
    <citation type="submission" date="2020-08" db="EMBL/GenBank/DDBJ databases">
        <title>A Genomic Blueprint of the Chicken Gut Microbiome.</title>
        <authorList>
            <person name="Gilroy R."/>
            <person name="Ravi A."/>
            <person name="Getino M."/>
            <person name="Pursley I."/>
            <person name="Horton D.L."/>
            <person name="Alikhan N.-F."/>
            <person name="Baker D."/>
            <person name="Gharbi K."/>
            <person name="Hall N."/>
            <person name="Watson M."/>
            <person name="Adriaenssens E.M."/>
            <person name="Foster-Nyarko E."/>
            <person name="Jarju S."/>
            <person name="Secka A."/>
            <person name="Antonio M."/>
            <person name="Oren A."/>
            <person name="Chaudhuri R."/>
            <person name="La Ragione R.M."/>
            <person name="Hildebrand F."/>
            <person name="Pallen M.J."/>
        </authorList>
    </citation>
    <scope>NUCLEOTIDE SEQUENCE [LARGE SCALE GENOMIC DNA]</scope>
    <source>
        <strain evidence="2 3">Sa3CUA8</strain>
    </source>
</reference>
<evidence type="ECO:0000313" key="2">
    <source>
        <dbReference type="EMBL" id="MBD7906727.1"/>
    </source>
</evidence>
<keyword evidence="2" id="KW-0560">Oxidoreductase</keyword>
<evidence type="ECO:0000259" key="1">
    <source>
        <dbReference type="PROSITE" id="PS51725"/>
    </source>
</evidence>
<protein>
    <submittedName>
        <fullName evidence="2">Antibiotic biosynthesis monooxygenase</fullName>
    </submittedName>
</protein>
<gene>
    <name evidence="2" type="ORF">H9659_00100</name>
</gene>
<dbReference type="Proteomes" id="UP000659496">
    <property type="component" value="Unassembled WGS sequence"/>
</dbReference>
<keyword evidence="2" id="KW-0503">Monooxygenase</keyword>
<dbReference type="PANTHER" id="PTHR34474:SF2">
    <property type="entry name" value="SIGNAL TRANSDUCTION PROTEIN TRAP"/>
    <property type="match status" value="1"/>
</dbReference>
<dbReference type="Gene3D" id="3.30.70.100">
    <property type="match status" value="1"/>
</dbReference>
<dbReference type="Pfam" id="PF03992">
    <property type="entry name" value="ABM"/>
    <property type="match status" value="1"/>
</dbReference>
<proteinExistence type="predicted"/>
<dbReference type="SUPFAM" id="SSF54909">
    <property type="entry name" value="Dimeric alpha+beta barrel"/>
    <property type="match status" value="1"/>
</dbReference>
<feature type="domain" description="ABM" evidence="1">
    <location>
        <begin position="66"/>
        <end position="154"/>
    </location>
</feature>
<dbReference type="InterPro" id="IPR011008">
    <property type="entry name" value="Dimeric_a/b-barrel"/>
</dbReference>
<sequence>MNIHVTYGDVTELKAIKESLTTEQLVLMELGNEAVLIQENDGSAGFAEADSYTVLDASGEIINGNYAVFNNIPVTAEGREVFEQRFMGRARQIEDTEGFSAIRVLRPLESDTYVILTMWQDEESFKAWQNSQAYANAHKKRGTDEGIDKKPNIFSRPSFVTSYKKVD</sequence>
<name>A0ABR8PEY9_9BACL</name>
<dbReference type="InterPro" id="IPR050404">
    <property type="entry name" value="Heme-degrading_MO"/>
</dbReference>
<keyword evidence="3" id="KW-1185">Reference proteome</keyword>
<comment type="caution">
    <text evidence="2">The sequence shown here is derived from an EMBL/GenBank/DDBJ whole genome shotgun (WGS) entry which is preliminary data.</text>
</comment>
<dbReference type="PROSITE" id="PS51725">
    <property type="entry name" value="ABM"/>
    <property type="match status" value="1"/>
</dbReference>
<organism evidence="2 3">
    <name type="scientific">Sporosarcina gallistercoris</name>
    <dbReference type="NCBI Taxonomy" id="2762245"/>
    <lineage>
        <taxon>Bacteria</taxon>
        <taxon>Bacillati</taxon>
        <taxon>Bacillota</taxon>
        <taxon>Bacilli</taxon>
        <taxon>Bacillales</taxon>
        <taxon>Caryophanaceae</taxon>
        <taxon>Sporosarcina</taxon>
    </lineage>
</organism>
<dbReference type="PANTHER" id="PTHR34474">
    <property type="entry name" value="SIGNAL TRANSDUCTION PROTEIN TRAP"/>
    <property type="match status" value="1"/>
</dbReference>